<evidence type="ECO:0000313" key="2">
    <source>
        <dbReference type="EMBL" id="KKK48535.1"/>
    </source>
</evidence>
<evidence type="ECO:0000256" key="1">
    <source>
        <dbReference type="SAM" id="MobiDB-lite"/>
    </source>
</evidence>
<name>A0A0F8WJY9_9ZZZZ</name>
<proteinExistence type="predicted"/>
<accession>A0A0F8WJY9</accession>
<dbReference type="AlphaFoldDB" id="A0A0F8WJY9"/>
<feature type="region of interest" description="Disordered" evidence="1">
    <location>
        <begin position="1"/>
        <end position="24"/>
    </location>
</feature>
<protein>
    <submittedName>
        <fullName evidence="2">Uncharacterized protein</fullName>
    </submittedName>
</protein>
<feature type="non-terminal residue" evidence="2">
    <location>
        <position position="24"/>
    </location>
</feature>
<gene>
    <name evidence="2" type="ORF">LCGC14_3144160</name>
</gene>
<feature type="compositionally biased region" description="Pro residues" evidence="1">
    <location>
        <begin position="15"/>
        <end position="24"/>
    </location>
</feature>
<organism evidence="2">
    <name type="scientific">marine sediment metagenome</name>
    <dbReference type="NCBI Taxonomy" id="412755"/>
    <lineage>
        <taxon>unclassified sequences</taxon>
        <taxon>metagenomes</taxon>
        <taxon>ecological metagenomes</taxon>
    </lineage>
</organism>
<reference evidence="2" key="1">
    <citation type="journal article" date="2015" name="Nature">
        <title>Complex archaea that bridge the gap between prokaryotes and eukaryotes.</title>
        <authorList>
            <person name="Spang A."/>
            <person name="Saw J.H."/>
            <person name="Jorgensen S.L."/>
            <person name="Zaremba-Niedzwiedzka K."/>
            <person name="Martijn J."/>
            <person name="Lind A.E."/>
            <person name="van Eijk R."/>
            <person name="Schleper C."/>
            <person name="Guy L."/>
            <person name="Ettema T.J."/>
        </authorList>
    </citation>
    <scope>NUCLEOTIDE SEQUENCE</scope>
</reference>
<dbReference type="EMBL" id="LAZR01069014">
    <property type="protein sequence ID" value="KKK48535.1"/>
    <property type="molecule type" value="Genomic_DNA"/>
</dbReference>
<sequence>MPHVRGHRNWWEQQPPQPPQPPRR</sequence>
<comment type="caution">
    <text evidence="2">The sequence shown here is derived from an EMBL/GenBank/DDBJ whole genome shotgun (WGS) entry which is preliminary data.</text>
</comment>